<reference evidence="4" key="1">
    <citation type="submission" date="2024-03" db="EMBL/GenBank/DDBJ databases">
        <title>WGS assembly of Saponaria officinalis var. Norfolk2.</title>
        <authorList>
            <person name="Jenkins J."/>
            <person name="Shu S."/>
            <person name="Grimwood J."/>
            <person name="Barry K."/>
            <person name="Goodstein D."/>
            <person name="Schmutz J."/>
            <person name="Leebens-Mack J."/>
            <person name="Osbourn A."/>
        </authorList>
    </citation>
    <scope>NUCLEOTIDE SEQUENCE [LARGE SCALE GENOMIC DNA]</scope>
    <source>
        <strain evidence="4">JIC</strain>
    </source>
</reference>
<dbReference type="AlphaFoldDB" id="A0AAW1KE62"/>
<name>A0AAW1KE62_SAPOF</name>
<dbReference type="GO" id="GO:0005886">
    <property type="term" value="C:plasma membrane"/>
    <property type="evidence" value="ECO:0007669"/>
    <property type="project" value="TreeGrafter"/>
</dbReference>
<comment type="caution">
    <text evidence="4">The sequence shown here is derived from an EMBL/GenBank/DDBJ whole genome shotgun (WGS) entry which is preliminary data.</text>
</comment>
<feature type="transmembrane region" description="Helical" evidence="3">
    <location>
        <begin position="13"/>
        <end position="43"/>
    </location>
</feature>
<comment type="subcellular location">
    <subcellularLocation>
        <location evidence="1">Membrane</location>
    </subcellularLocation>
</comment>
<gene>
    <name evidence="4" type="ORF">RND81_06G208500</name>
</gene>
<sequence>MPTVYGSERRTHPLIWCVAIICTFLTIIVIFTGLVVFIGYLVIRPRVPYVIVTNAHLDMFDTSQAGLLSIQITLWMKAENGNHDAQASFSDFEYDLSFHGIRIDTLKNWDFDVGKNSSILYKFEAKSMSIPLDPEQEVMVSQSINQNRIVFHLLGHTRARWRVGPLKSVKFWCNLFCELQFHMDGTSFESHCTPKFK</sequence>
<dbReference type="EMBL" id="JBDFQZ010000006">
    <property type="protein sequence ID" value="KAK9716054.1"/>
    <property type="molecule type" value="Genomic_DNA"/>
</dbReference>
<keyword evidence="5" id="KW-1185">Reference proteome</keyword>
<keyword evidence="2 3" id="KW-0472">Membrane</keyword>
<keyword evidence="3" id="KW-1133">Transmembrane helix</keyword>
<proteinExistence type="predicted"/>
<evidence type="ECO:0008006" key="6">
    <source>
        <dbReference type="Google" id="ProtNLM"/>
    </source>
</evidence>
<dbReference type="GO" id="GO:0098542">
    <property type="term" value="P:defense response to other organism"/>
    <property type="evidence" value="ECO:0007669"/>
    <property type="project" value="InterPro"/>
</dbReference>
<accession>A0AAW1KE62</accession>
<evidence type="ECO:0000256" key="3">
    <source>
        <dbReference type="SAM" id="Phobius"/>
    </source>
</evidence>
<evidence type="ECO:0000313" key="5">
    <source>
        <dbReference type="Proteomes" id="UP001443914"/>
    </source>
</evidence>
<organism evidence="4 5">
    <name type="scientific">Saponaria officinalis</name>
    <name type="common">Common soapwort</name>
    <name type="synonym">Lychnis saponaria</name>
    <dbReference type="NCBI Taxonomy" id="3572"/>
    <lineage>
        <taxon>Eukaryota</taxon>
        <taxon>Viridiplantae</taxon>
        <taxon>Streptophyta</taxon>
        <taxon>Embryophyta</taxon>
        <taxon>Tracheophyta</taxon>
        <taxon>Spermatophyta</taxon>
        <taxon>Magnoliopsida</taxon>
        <taxon>eudicotyledons</taxon>
        <taxon>Gunneridae</taxon>
        <taxon>Pentapetalae</taxon>
        <taxon>Caryophyllales</taxon>
        <taxon>Caryophyllaceae</taxon>
        <taxon>Caryophylleae</taxon>
        <taxon>Saponaria</taxon>
    </lineage>
</organism>
<dbReference type="PANTHER" id="PTHR31234:SF66">
    <property type="entry name" value="LATE EMBRYOGENESIS ABUNDANT PROTEIN"/>
    <property type="match status" value="1"/>
</dbReference>
<evidence type="ECO:0000313" key="4">
    <source>
        <dbReference type="EMBL" id="KAK9716054.1"/>
    </source>
</evidence>
<dbReference type="InterPro" id="IPR044839">
    <property type="entry name" value="NDR1-like"/>
</dbReference>
<dbReference type="PANTHER" id="PTHR31234">
    <property type="entry name" value="LATE EMBRYOGENESIS ABUNDANT (LEA) HYDROXYPROLINE-RICH GLYCOPROTEIN FAMILY"/>
    <property type="match status" value="1"/>
</dbReference>
<dbReference type="Proteomes" id="UP001443914">
    <property type="component" value="Unassembled WGS sequence"/>
</dbReference>
<evidence type="ECO:0000256" key="1">
    <source>
        <dbReference type="ARBA" id="ARBA00004370"/>
    </source>
</evidence>
<protein>
    <recommendedName>
        <fullName evidence="6">Late embryogenesis abundant protein LEA-2 subgroup domain-containing protein</fullName>
    </recommendedName>
</protein>
<keyword evidence="3" id="KW-0812">Transmembrane</keyword>
<evidence type="ECO:0000256" key="2">
    <source>
        <dbReference type="ARBA" id="ARBA00023136"/>
    </source>
</evidence>